<reference evidence="2 3" key="1">
    <citation type="journal article" date="2020" name="Nature">
        <title>Six reference-quality genomes reveal evolution of bat adaptations.</title>
        <authorList>
            <person name="Jebb D."/>
            <person name="Huang Z."/>
            <person name="Pippel M."/>
            <person name="Hughes G.M."/>
            <person name="Lavrichenko K."/>
            <person name="Devanna P."/>
            <person name="Winkler S."/>
            <person name="Jermiin L.S."/>
            <person name="Skirmuntt E.C."/>
            <person name="Katzourakis A."/>
            <person name="Burkitt-Gray L."/>
            <person name="Ray D.A."/>
            <person name="Sullivan K.A.M."/>
            <person name="Roscito J.G."/>
            <person name="Kirilenko B.M."/>
            <person name="Davalos L.M."/>
            <person name="Corthals A.P."/>
            <person name="Power M.L."/>
            <person name="Jones G."/>
            <person name="Ransome R.D."/>
            <person name="Dechmann D.K.N."/>
            <person name="Locatelli A.G."/>
            <person name="Puechmaille S.J."/>
            <person name="Fedrigo O."/>
            <person name="Jarvis E.D."/>
            <person name="Hiller M."/>
            <person name="Vernes S.C."/>
            <person name="Myers E.W."/>
            <person name="Teeling E.C."/>
        </authorList>
    </citation>
    <scope>NUCLEOTIDE SEQUENCE [LARGE SCALE GENOMIC DNA]</scope>
    <source>
        <strain evidence="2">Bat1K_MPI-CBG_1</strain>
    </source>
</reference>
<feature type="transmembrane region" description="Helical" evidence="1">
    <location>
        <begin position="12"/>
        <end position="28"/>
    </location>
</feature>
<evidence type="ECO:0000313" key="2">
    <source>
        <dbReference type="EMBL" id="KAF6120000.1"/>
    </source>
</evidence>
<comment type="caution">
    <text evidence="2">The sequence shown here is derived from an EMBL/GenBank/DDBJ whole genome shotgun (WGS) entry which is preliminary data.</text>
</comment>
<protein>
    <submittedName>
        <fullName evidence="2">Uncharacterized protein</fullName>
    </submittedName>
</protein>
<keyword evidence="1" id="KW-0472">Membrane</keyword>
<accession>A0A834AWV1</accession>
<keyword evidence="1" id="KW-0812">Transmembrane</keyword>
<evidence type="ECO:0000313" key="3">
    <source>
        <dbReference type="Proteomes" id="UP000664940"/>
    </source>
</evidence>
<feature type="transmembrane region" description="Helical" evidence="1">
    <location>
        <begin position="40"/>
        <end position="58"/>
    </location>
</feature>
<dbReference type="Proteomes" id="UP000664940">
    <property type="component" value="Unassembled WGS sequence"/>
</dbReference>
<feature type="transmembrane region" description="Helical" evidence="1">
    <location>
        <begin position="112"/>
        <end position="133"/>
    </location>
</feature>
<name>A0A834AWV1_9CHIR</name>
<dbReference type="EMBL" id="JABVXQ010000003">
    <property type="protein sequence ID" value="KAF6120000.1"/>
    <property type="molecule type" value="Genomic_DNA"/>
</dbReference>
<proteinExistence type="predicted"/>
<sequence length="149" mass="17529">MNVPSKTTTVYLLKHIMALSTMLLRILMKCHRLYIKLEYYFFSVIVLRATFCCLFASTNQSKGTILLLFFFFLETKAVSEMANLTTVTIDSTTQILSIQINSHILEIYVIDIYKIILMHCSVIFMHIILYNMLFKRDMPFLRHDNKKKV</sequence>
<organism evidence="2 3">
    <name type="scientific">Phyllostomus discolor</name>
    <name type="common">pale spear-nosed bat</name>
    <dbReference type="NCBI Taxonomy" id="89673"/>
    <lineage>
        <taxon>Eukaryota</taxon>
        <taxon>Metazoa</taxon>
        <taxon>Chordata</taxon>
        <taxon>Craniata</taxon>
        <taxon>Vertebrata</taxon>
        <taxon>Euteleostomi</taxon>
        <taxon>Mammalia</taxon>
        <taxon>Eutheria</taxon>
        <taxon>Laurasiatheria</taxon>
        <taxon>Chiroptera</taxon>
        <taxon>Yangochiroptera</taxon>
        <taxon>Phyllostomidae</taxon>
        <taxon>Phyllostominae</taxon>
        <taxon>Phyllostomus</taxon>
    </lineage>
</organism>
<gene>
    <name evidence="2" type="ORF">HJG60_010337</name>
</gene>
<keyword evidence="1" id="KW-1133">Transmembrane helix</keyword>
<dbReference type="AlphaFoldDB" id="A0A834AWV1"/>
<evidence type="ECO:0000256" key="1">
    <source>
        <dbReference type="SAM" id="Phobius"/>
    </source>
</evidence>